<sequence length="226" mass="25943">MHLPPIMKLPLELHYEILSHLDLDDHPSATYVCPLWKNILSGNTSQERRLNSYSRSACIGKWFIVNSILRNGKLKIKLHLTPQGVKTNIRFFWQSNSQKQNNKNEYFEITDCPILDEPAVSWPLNDFGEKSRDAVIYGAVQELKIGRRYVRKLLLFQDRSFEKNDIVKVRDLVLSGVCEAVLPLLSDSKAVLGRRFSKVEALVQIIDARIKEPANCLIIHSKDGEM</sequence>
<dbReference type="Pfam" id="PF00646">
    <property type="entry name" value="F-box"/>
    <property type="match status" value="1"/>
</dbReference>
<dbReference type="PROSITE" id="PS50181">
    <property type="entry name" value="FBOX"/>
    <property type="match status" value="1"/>
</dbReference>
<dbReference type="Proteomes" id="UP000480548">
    <property type="component" value="Unassembled WGS sequence"/>
</dbReference>
<feature type="domain" description="F-box" evidence="1">
    <location>
        <begin position="3"/>
        <end position="50"/>
    </location>
</feature>
<dbReference type="Gene3D" id="1.20.1280.50">
    <property type="match status" value="1"/>
</dbReference>
<protein>
    <recommendedName>
        <fullName evidence="1">F-box domain-containing protein</fullName>
    </recommendedName>
</protein>
<accession>A0A7C8K5K5</accession>
<organism evidence="2 3">
    <name type="scientific">Orbilia oligospora</name>
    <name type="common">Nematode-trapping fungus</name>
    <name type="synonym">Arthrobotrys oligospora</name>
    <dbReference type="NCBI Taxonomy" id="2813651"/>
    <lineage>
        <taxon>Eukaryota</taxon>
        <taxon>Fungi</taxon>
        <taxon>Dikarya</taxon>
        <taxon>Ascomycota</taxon>
        <taxon>Pezizomycotina</taxon>
        <taxon>Orbiliomycetes</taxon>
        <taxon>Orbiliales</taxon>
        <taxon>Orbiliaceae</taxon>
        <taxon>Orbilia</taxon>
    </lineage>
</organism>
<dbReference type="AlphaFoldDB" id="A0A7C8K5K5"/>
<dbReference type="InterPro" id="IPR036047">
    <property type="entry name" value="F-box-like_dom_sf"/>
</dbReference>
<gene>
    <name evidence="2" type="ORF">TWF703_003198</name>
</gene>
<dbReference type="EMBL" id="WIQZ01000017">
    <property type="protein sequence ID" value="KAF3140325.1"/>
    <property type="molecule type" value="Genomic_DNA"/>
</dbReference>
<dbReference type="SUPFAM" id="SSF81383">
    <property type="entry name" value="F-box domain"/>
    <property type="match status" value="1"/>
</dbReference>
<dbReference type="InterPro" id="IPR001810">
    <property type="entry name" value="F-box_dom"/>
</dbReference>
<evidence type="ECO:0000313" key="3">
    <source>
        <dbReference type="Proteomes" id="UP000480548"/>
    </source>
</evidence>
<proteinExistence type="predicted"/>
<name>A0A7C8K5K5_ORBOL</name>
<evidence type="ECO:0000313" key="2">
    <source>
        <dbReference type="EMBL" id="KAF3140325.1"/>
    </source>
</evidence>
<evidence type="ECO:0000259" key="1">
    <source>
        <dbReference type="PROSITE" id="PS50181"/>
    </source>
</evidence>
<comment type="caution">
    <text evidence="2">The sequence shown here is derived from an EMBL/GenBank/DDBJ whole genome shotgun (WGS) entry which is preliminary data.</text>
</comment>
<reference evidence="2 3" key="1">
    <citation type="submission" date="2019-06" db="EMBL/GenBank/DDBJ databases">
        <authorList>
            <person name="Palmer J.M."/>
        </authorList>
    </citation>
    <scope>NUCLEOTIDE SEQUENCE [LARGE SCALE GENOMIC DNA]</scope>
    <source>
        <strain evidence="2 3">TWF703</strain>
    </source>
</reference>
<dbReference type="CDD" id="cd09917">
    <property type="entry name" value="F-box_SF"/>
    <property type="match status" value="1"/>
</dbReference>